<reference evidence="1 2" key="1">
    <citation type="submission" date="2017-06" db="EMBL/GenBank/DDBJ databases">
        <title>Draft genome sequence of anaerobic fermentative bacterium Anaeromicrobium sediminis DY2726D isolated from West Pacific Ocean sediments.</title>
        <authorList>
            <person name="Zeng X."/>
        </authorList>
    </citation>
    <scope>NUCLEOTIDE SEQUENCE [LARGE SCALE GENOMIC DNA]</scope>
    <source>
        <strain evidence="1 2">DY2726D</strain>
    </source>
</reference>
<organism evidence="1 2">
    <name type="scientific">Anaeromicrobium sediminis</name>
    <dbReference type="NCBI Taxonomy" id="1478221"/>
    <lineage>
        <taxon>Bacteria</taxon>
        <taxon>Bacillati</taxon>
        <taxon>Bacillota</taxon>
        <taxon>Clostridia</taxon>
        <taxon>Peptostreptococcales</taxon>
        <taxon>Thermotaleaceae</taxon>
        <taxon>Anaeromicrobium</taxon>
    </lineage>
</organism>
<sequence>MSQSQKYPIIDINKHLQEHWTEQETENAKIVVDFFQHLMNEHDFDYTMKKYGNGSYTQHNRAIPNEMSGVIGYVKTMTKRFPEYSFDVKRIYADGDFILLHSHTTMMAKHRGNEKKGFIITDTFRLKDGKLVEHWDAIQPIDIFSRLLFLVTGGSINNSNPTF</sequence>
<name>A0A267MLC3_9FIRM</name>
<comment type="caution">
    <text evidence="1">The sequence shown here is derived from an EMBL/GenBank/DDBJ whole genome shotgun (WGS) entry which is preliminary data.</text>
</comment>
<dbReference type="Pfam" id="PF07366">
    <property type="entry name" value="SnoaL"/>
    <property type="match status" value="1"/>
</dbReference>
<keyword evidence="2" id="KW-1185">Reference proteome</keyword>
<dbReference type="GO" id="GO:0030638">
    <property type="term" value="P:polyketide metabolic process"/>
    <property type="evidence" value="ECO:0007669"/>
    <property type="project" value="InterPro"/>
</dbReference>
<dbReference type="AlphaFoldDB" id="A0A267MLC3"/>
<dbReference type="EMBL" id="NIBG01000003">
    <property type="protein sequence ID" value="PAB60391.1"/>
    <property type="molecule type" value="Genomic_DNA"/>
</dbReference>
<gene>
    <name evidence="1" type="ORF">CCE28_05710</name>
</gene>
<accession>A0A267MLC3</accession>
<dbReference type="InterPro" id="IPR032710">
    <property type="entry name" value="NTF2-like_dom_sf"/>
</dbReference>
<dbReference type="OrthoDB" id="7876517at2"/>
<dbReference type="SUPFAM" id="SSF54427">
    <property type="entry name" value="NTF2-like"/>
    <property type="match status" value="1"/>
</dbReference>
<dbReference type="InterPro" id="IPR009959">
    <property type="entry name" value="Cyclase_SnoaL-like"/>
</dbReference>
<dbReference type="Gene3D" id="3.10.450.50">
    <property type="match status" value="1"/>
</dbReference>
<dbReference type="Proteomes" id="UP000216024">
    <property type="component" value="Unassembled WGS sequence"/>
</dbReference>
<dbReference type="RefSeq" id="WP_095131859.1">
    <property type="nucleotide sequence ID" value="NZ_NIBG01000003.1"/>
</dbReference>
<evidence type="ECO:0000313" key="1">
    <source>
        <dbReference type="EMBL" id="PAB60391.1"/>
    </source>
</evidence>
<evidence type="ECO:0000313" key="2">
    <source>
        <dbReference type="Proteomes" id="UP000216024"/>
    </source>
</evidence>
<protein>
    <submittedName>
        <fullName evidence="1">Polyketide cyclase</fullName>
    </submittedName>
</protein>
<proteinExistence type="predicted"/>